<reference evidence="2 3" key="1">
    <citation type="submission" date="2023-06" db="EMBL/GenBank/DDBJ databases">
        <title>Marinobacter azerbaijanicus a moderately halophilic, isolated from Urmia Lake in Azerbaijan region of Iran.</title>
        <authorList>
            <person name="Sanchez-Porro C."/>
            <person name="Aghdam E.M."/>
            <person name="Saheb S.M."/>
            <person name="Tarhriz V."/>
            <person name="Kazemi E."/>
            <person name="Ammozegar M.A."/>
            <person name="Ventosa A."/>
            <person name="Hejazi M.S."/>
        </authorList>
    </citation>
    <scope>NUCLEOTIDE SEQUENCE [LARGE SCALE GENOMIC DNA]</scope>
    <source>
        <strain evidence="2 3">TBZ242</strain>
    </source>
</reference>
<evidence type="ECO:0008006" key="4">
    <source>
        <dbReference type="Google" id="ProtNLM"/>
    </source>
</evidence>
<accession>A0ABT7IDF3</accession>
<evidence type="ECO:0000313" key="3">
    <source>
        <dbReference type="Proteomes" id="UP001227964"/>
    </source>
</evidence>
<evidence type="ECO:0000256" key="1">
    <source>
        <dbReference type="SAM" id="Phobius"/>
    </source>
</evidence>
<keyword evidence="3" id="KW-1185">Reference proteome</keyword>
<feature type="transmembrane region" description="Helical" evidence="1">
    <location>
        <begin position="24"/>
        <end position="42"/>
    </location>
</feature>
<keyword evidence="1" id="KW-0812">Transmembrane</keyword>
<keyword evidence="1" id="KW-0472">Membrane</keyword>
<comment type="caution">
    <text evidence="2">The sequence shown here is derived from an EMBL/GenBank/DDBJ whole genome shotgun (WGS) entry which is preliminary data.</text>
</comment>
<dbReference type="Proteomes" id="UP001227964">
    <property type="component" value="Unassembled WGS sequence"/>
</dbReference>
<sequence>MNGRREPGTAHGNNLVPPHRRARVAFALIFFSLSLSFLNYVGPL</sequence>
<evidence type="ECO:0000313" key="2">
    <source>
        <dbReference type="EMBL" id="MDL0432170.1"/>
    </source>
</evidence>
<proteinExistence type="predicted"/>
<dbReference type="EMBL" id="JASSVS010000006">
    <property type="protein sequence ID" value="MDL0432170.1"/>
    <property type="molecule type" value="Genomic_DNA"/>
</dbReference>
<organism evidence="2 3">
    <name type="scientific">Marinobacter azerbaijanicus</name>
    <dbReference type="NCBI Taxonomy" id="3050455"/>
    <lineage>
        <taxon>Bacteria</taxon>
        <taxon>Pseudomonadati</taxon>
        <taxon>Pseudomonadota</taxon>
        <taxon>Gammaproteobacteria</taxon>
        <taxon>Pseudomonadales</taxon>
        <taxon>Marinobacteraceae</taxon>
        <taxon>Marinobacter</taxon>
    </lineage>
</organism>
<protein>
    <recommendedName>
        <fullName evidence="4">MFS transporter</fullName>
    </recommendedName>
</protein>
<dbReference type="RefSeq" id="WP_285391329.1">
    <property type="nucleotide sequence ID" value="NZ_JASSVS010000006.1"/>
</dbReference>
<gene>
    <name evidence="2" type="ORF">QPM17_13565</name>
</gene>
<name>A0ABT7IDF3_9GAMM</name>
<keyword evidence="1" id="KW-1133">Transmembrane helix</keyword>